<dbReference type="InterPro" id="IPR051793">
    <property type="entry name" value="NADH:flavin_oxidoreductase"/>
</dbReference>
<name>A0ABT6SCU2_9ACTN</name>
<dbReference type="RefSeq" id="WP_282543954.1">
    <property type="nucleotide sequence ID" value="NZ_JASCIQ010000020.1"/>
</dbReference>
<evidence type="ECO:0000256" key="8">
    <source>
        <dbReference type="ARBA" id="ARBA00023004"/>
    </source>
</evidence>
<dbReference type="PRINTS" id="PR00368">
    <property type="entry name" value="FADPNR"/>
</dbReference>
<dbReference type="InterPro" id="IPR001155">
    <property type="entry name" value="OxRdtase_FMN_N"/>
</dbReference>
<feature type="domain" description="FAD/NAD(P)-binding" evidence="11">
    <location>
        <begin position="387"/>
        <end position="644"/>
    </location>
</feature>
<dbReference type="SUPFAM" id="SSF51905">
    <property type="entry name" value="FAD/NAD(P)-binding domain"/>
    <property type="match status" value="1"/>
</dbReference>
<keyword evidence="7" id="KW-0560">Oxidoreductase</keyword>
<organism evidence="12 13">
    <name type="scientific">Streptomyces cavernicola</name>
    <dbReference type="NCBI Taxonomy" id="3043613"/>
    <lineage>
        <taxon>Bacteria</taxon>
        <taxon>Bacillati</taxon>
        <taxon>Actinomycetota</taxon>
        <taxon>Actinomycetes</taxon>
        <taxon>Kitasatosporales</taxon>
        <taxon>Streptomycetaceae</taxon>
        <taxon>Streptomyces</taxon>
    </lineage>
</organism>
<keyword evidence="13" id="KW-1185">Reference proteome</keyword>
<proteinExistence type="inferred from homology"/>
<dbReference type="Gene3D" id="3.20.20.70">
    <property type="entry name" value="Aldolase class I"/>
    <property type="match status" value="1"/>
</dbReference>
<evidence type="ECO:0000259" key="11">
    <source>
        <dbReference type="Pfam" id="PF07992"/>
    </source>
</evidence>
<evidence type="ECO:0000259" key="10">
    <source>
        <dbReference type="Pfam" id="PF00724"/>
    </source>
</evidence>
<dbReference type="InterPro" id="IPR023753">
    <property type="entry name" value="FAD/NAD-binding_dom"/>
</dbReference>
<dbReference type="Pfam" id="PF00724">
    <property type="entry name" value="Oxidored_FMN"/>
    <property type="match status" value="1"/>
</dbReference>
<evidence type="ECO:0000256" key="5">
    <source>
        <dbReference type="ARBA" id="ARBA00022643"/>
    </source>
</evidence>
<keyword evidence="4" id="KW-0285">Flavoprotein</keyword>
<comment type="caution">
    <text evidence="12">The sequence shown here is derived from an EMBL/GenBank/DDBJ whole genome shotgun (WGS) entry which is preliminary data.</text>
</comment>
<sequence length="654" mass="70021">MLTRLFTPLPIGPATIRNRIVSTGHDTVMAEDGKVTDRLVAYHRARAQGGVGLIVLQVGGVHDSARYTSHALMADTDACVEGYRRLADTAHEHGATLFAQLFHGGAEVMDTADGALGVSYSASTVPTERFRVFPRAMPRAMVREVIDGFAAAARRLRRAGLDGVEIVASHGYLPAQFLNPATNLRTDEYGGSWPNRLRFLREALTATREATGGELAVGVRISLGETHEGGLGEDDALRAVTELDGAGLLDYVSVTHGTSATLGGSDHIVPPMTMDPLCTTSLSRRVKEAVSVPVIVAGRINQPQDAELVLERGDADAVGMTRALICDPEMPAYARRGDLDGIRACIACNQACIGHFHTGHPISCIQRPETGREQLYGILTPARRPRDVLVAGAGPAGLKAAVVASRRGHRVTVYDAGRRPGGQVLLAERLPGRAEFGGAVTNLLEEARRSSVRIKSGVTVDAELVREQAPDAVVLATGARPYRPPRLVTDGATVRDAWEVIGGGELPKGRVLVADWRGDWVGVGVANLLAERGHKVVLATTGYQAGETLQQYTRDESLRRLMRHKVEVVPLVRLYGADDDTAYLQHVLTEEPVLVEGVTSVVLALGHEPVVQLADELAELAEGERPDVHLIGDCLAPRTVEEAVLEGMRIGHAL</sequence>
<keyword evidence="8" id="KW-0408">Iron</keyword>
<dbReference type="SUPFAM" id="SSF51395">
    <property type="entry name" value="FMN-linked oxidoreductases"/>
    <property type="match status" value="1"/>
</dbReference>
<dbReference type="InterPro" id="IPR013785">
    <property type="entry name" value="Aldolase_TIM"/>
</dbReference>
<comment type="cofactor">
    <cofactor evidence="1">
        <name>FMN</name>
        <dbReference type="ChEBI" id="CHEBI:58210"/>
    </cofactor>
</comment>
<dbReference type="Pfam" id="PF07992">
    <property type="entry name" value="Pyr_redox_2"/>
    <property type="match status" value="1"/>
</dbReference>
<feature type="domain" description="NADH:flavin oxidoreductase/NADH oxidase N-terminal" evidence="10">
    <location>
        <begin position="5"/>
        <end position="334"/>
    </location>
</feature>
<keyword evidence="9" id="KW-0411">Iron-sulfur</keyword>
<keyword evidence="6" id="KW-0479">Metal-binding</keyword>
<evidence type="ECO:0000256" key="1">
    <source>
        <dbReference type="ARBA" id="ARBA00001917"/>
    </source>
</evidence>
<keyword evidence="5" id="KW-0288">FMN</keyword>
<dbReference type="SUPFAM" id="SSF51971">
    <property type="entry name" value="Nucleotide-binding domain"/>
    <property type="match status" value="1"/>
</dbReference>
<dbReference type="PANTHER" id="PTHR42917:SF2">
    <property type="entry name" value="2,4-DIENOYL-COA REDUCTASE [(2E)-ENOYL-COA-PRODUCING]"/>
    <property type="match status" value="1"/>
</dbReference>
<evidence type="ECO:0000256" key="7">
    <source>
        <dbReference type="ARBA" id="ARBA00023002"/>
    </source>
</evidence>
<dbReference type="Proteomes" id="UP001223978">
    <property type="component" value="Unassembled WGS sequence"/>
</dbReference>
<dbReference type="Gene3D" id="3.40.50.720">
    <property type="entry name" value="NAD(P)-binding Rossmann-like Domain"/>
    <property type="match status" value="1"/>
</dbReference>
<accession>A0ABT6SCU2</accession>
<dbReference type="PRINTS" id="PR00469">
    <property type="entry name" value="PNDRDTASEII"/>
</dbReference>
<comment type="similarity">
    <text evidence="3">In the N-terminal section; belongs to the NADH:flavin oxidoreductase/NADH oxidase family.</text>
</comment>
<evidence type="ECO:0000256" key="2">
    <source>
        <dbReference type="ARBA" id="ARBA00001966"/>
    </source>
</evidence>
<evidence type="ECO:0000256" key="4">
    <source>
        <dbReference type="ARBA" id="ARBA00022630"/>
    </source>
</evidence>
<evidence type="ECO:0000256" key="9">
    <source>
        <dbReference type="ARBA" id="ARBA00023014"/>
    </source>
</evidence>
<evidence type="ECO:0000256" key="3">
    <source>
        <dbReference type="ARBA" id="ARBA00011048"/>
    </source>
</evidence>
<dbReference type="InterPro" id="IPR036188">
    <property type="entry name" value="FAD/NAD-bd_sf"/>
</dbReference>
<comment type="cofactor">
    <cofactor evidence="2">
        <name>[4Fe-4S] cluster</name>
        <dbReference type="ChEBI" id="CHEBI:49883"/>
    </cofactor>
</comment>
<gene>
    <name evidence="12" type="ORF">QIS96_19615</name>
</gene>
<evidence type="ECO:0000313" key="12">
    <source>
        <dbReference type="EMBL" id="MDI3406017.1"/>
    </source>
</evidence>
<dbReference type="EMBL" id="JASCIQ010000020">
    <property type="protein sequence ID" value="MDI3406017.1"/>
    <property type="molecule type" value="Genomic_DNA"/>
</dbReference>
<dbReference type="Gene3D" id="3.50.50.60">
    <property type="entry name" value="FAD/NAD(P)-binding domain"/>
    <property type="match status" value="1"/>
</dbReference>
<dbReference type="PANTHER" id="PTHR42917">
    <property type="entry name" value="2,4-DIENOYL-COA REDUCTASE"/>
    <property type="match status" value="1"/>
</dbReference>
<evidence type="ECO:0000313" key="13">
    <source>
        <dbReference type="Proteomes" id="UP001223978"/>
    </source>
</evidence>
<protein>
    <submittedName>
        <fullName evidence="12">FAD-dependent oxidoreductase</fullName>
    </submittedName>
</protein>
<reference evidence="12 13" key="1">
    <citation type="submission" date="2023-05" db="EMBL/GenBank/DDBJ databases">
        <title>Draft genome sequence of Streptomyces sp. B-S-A6 isolated from a cave soil in Thailand.</title>
        <authorList>
            <person name="Chamroensaksri N."/>
            <person name="Muangham S."/>
        </authorList>
    </citation>
    <scope>NUCLEOTIDE SEQUENCE [LARGE SCALE GENOMIC DNA]</scope>
    <source>
        <strain evidence="12 13">B-S-A6</strain>
    </source>
</reference>
<evidence type="ECO:0000256" key="6">
    <source>
        <dbReference type="ARBA" id="ARBA00022723"/>
    </source>
</evidence>